<dbReference type="EMBL" id="CM042035">
    <property type="protein sequence ID" value="KAI3755723.1"/>
    <property type="molecule type" value="Genomic_DNA"/>
</dbReference>
<gene>
    <name evidence="1" type="ORF">L1987_55529</name>
</gene>
<protein>
    <submittedName>
        <fullName evidence="1">Uncharacterized protein</fullName>
    </submittedName>
</protein>
<accession>A0ACB9E9N5</accession>
<reference evidence="1 2" key="2">
    <citation type="journal article" date="2022" name="Mol. Ecol. Resour.">
        <title>The genomes of chicory, endive, great burdock and yacon provide insights into Asteraceae paleo-polyploidization history and plant inulin production.</title>
        <authorList>
            <person name="Fan W."/>
            <person name="Wang S."/>
            <person name="Wang H."/>
            <person name="Wang A."/>
            <person name="Jiang F."/>
            <person name="Liu H."/>
            <person name="Zhao H."/>
            <person name="Xu D."/>
            <person name="Zhang Y."/>
        </authorList>
    </citation>
    <scope>NUCLEOTIDE SEQUENCE [LARGE SCALE GENOMIC DNA]</scope>
    <source>
        <strain evidence="2">cv. Yunnan</strain>
        <tissue evidence="1">Leaves</tissue>
    </source>
</reference>
<evidence type="ECO:0000313" key="1">
    <source>
        <dbReference type="EMBL" id="KAI3755723.1"/>
    </source>
</evidence>
<evidence type="ECO:0000313" key="2">
    <source>
        <dbReference type="Proteomes" id="UP001056120"/>
    </source>
</evidence>
<name>A0ACB9E9N5_9ASTR</name>
<comment type="caution">
    <text evidence="1">The sequence shown here is derived from an EMBL/GenBank/DDBJ whole genome shotgun (WGS) entry which is preliminary data.</text>
</comment>
<organism evidence="1 2">
    <name type="scientific">Smallanthus sonchifolius</name>
    <dbReference type="NCBI Taxonomy" id="185202"/>
    <lineage>
        <taxon>Eukaryota</taxon>
        <taxon>Viridiplantae</taxon>
        <taxon>Streptophyta</taxon>
        <taxon>Embryophyta</taxon>
        <taxon>Tracheophyta</taxon>
        <taxon>Spermatophyta</taxon>
        <taxon>Magnoliopsida</taxon>
        <taxon>eudicotyledons</taxon>
        <taxon>Gunneridae</taxon>
        <taxon>Pentapetalae</taxon>
        <taxon>asterids</taxon>
        <taxon>campanulids</taxon>
        <taxon>Asterales</taxon>
        <taxon>Asteraceae</taxon>
        <taxon>Asteroideae</taxon>
        <taxon>Heliantheae alliance</taxon>
        <taxon>Millerieae</taxon>
        <taxon>Smallanthus</taxon>
    </lineage>
</organism>
<proteinExistence type="predicted"/>
<keyword evidence="2" id="KW-1185">Reference proteome</keyword>
<dbReference type="Proteomes" id="UP001056120">
    <property type="component" value="Linkage Group LG18"/>
</dbReference>
<reference evidence="2" key="1">
    <citation type="journal article" date="2022" name="Mol. Ecol. Resour.">
        <title>The genomes of chicory, endive, great burdock and yacon provide insights into Asteraceae palaeo-polyploidization history and plant inulin production.</title>
        <authorList>
            <person name="Fan W."/>
            <person name="Wang S."/>
            <person name="Wang H."/>
            <person name="Wang A."/>
            <person name="Jiang F."/>
            <person name="Liu H."/>
            <person name="Zhao H."/>
            <person name="Xu D."/>
            <person name="Zhang Y."/>
        </authorList>
    </citation>
    <scope>NUCLEOTIDE SEQUENCE [LARGE SCALE GENOMIC DNA]</scope>
    <source>
        <strain evidence="2">cv. Yunnan</strain>
    </source>
</reference>
<sequence>MKRKISSVEKLDDMMMIDHVNSFVTSNTIARTETNVKKVKKPMDTRTNREHDQEDQGKDFHVGFMNSEGNLVCRVCEKIYVSYKLLYHHLRGHTDDDMEAFFNTHKQAREAEVVVESEIYDEDVIEAAKTLMLLANDHRRSMSKIRMVTHKEVHDEDLEAAKTLMLLANDQRRSMAKISMVTHKEVEENLEVAECLMLHARGHTSMVESSVHVEELKDAVDVGCKVVHEFDLNVALDVEEYNHQVSRVKRKNELSFVEKLDDCMMFDHANSLTRTTIKPINATKFKIVNAASTTTTTAPVKCTTTTNVKKQNDTRKNRRHHHNQTHDQSEVYDEDVLEAAKTLMLMVNDHRRSTARGHPSMAESSVHVEELKDTIDVGCNAVPAFDLNVALDVEDDHQ</sequence>